<protein>
    <submittedName>
        <fullName evidence="3">Uncharacterized protein LOC111133633</fullName>
    </submittedName>
</protein>
<dbReference type="SUPFAM" id="SSF57196">
    <property type="entry name" value="EGF/Laminin"/>
    <property type="match status" value="1"/>
</dbReference>
<dbReference type="InterPro" id="IPR000742">
    <property type="entry name" value="EGF"/>
</dbReference>
<accession>A0A8B8ECL6</accession>
<dbReference type="Gene3D" id="2.10.25.10">
    <property type="entry name" value="Laminin"/>
    <property type="match status" value="1"/>
</dbReference>
<reference evidence="3" key="1">
    <citation type="submission" date="2025-08" db="UniProtKB">
        <authorList>
            <consortium name="RefSeq"/>
        </authorList>
    </citation>
    <scope>IDENTIFICATION</scope>
    <source>
        <tissue evidence="3">Whole sample</tissue>
    </source>
</reference>
<dbReference type="GeneID" id="111133633"/>
<evidence type="ECO:0000259" key="1">
    <source>
        <dbReference type="PROSITE" id="PS00022"/>
    </source>
</evidence>
<proteinExistence type="predicted"/>
<dbReference type="Proteomes" id="UP000694844">
    <property type="component" value="Chromosome 5"/>
</dbReference>
<name>A0A8B8ECL6_CRAVI</name>
<organism evidence="2 3">
    <name type="scientific">Crassostrea virginica</name>
    <name type="common">Eastern oyster</name>
    <dbReference type="NCBI Taxonomy" id="6565"/>
    <lineage>
        <taxon>Eukaryota</taxon>
        <taxon>Metazoa</taxon>
        <taxon>Spiralia</taxon>
        <taxon>Lophotrochozoa</taxon>
        <taxon>Mollusca</taxon>
        <taxon>Bivalvia</taxon>
        <taxon>Autobranchia</taxon>
        <taxon>Pteriomorphia</taxon>
        <taxon>Ostreida</taxon>
        <taxon>Ostreoidea</taxon>
        <taxon>Ostreidae</taxon>
        <taxon>Crassostrea</taxon>
    </lineage>
</organism>
<evidence type="ECO:0000313" key="2">
    <source>
        <dbReference type="Proteomes" id="UP000694844"/>
    </source>
</evidence>
<keyword evidence="2" id="KW-1185">Reference proteome</keyword>
<sequence length="261" mass="28535">MLRCGQTNVYVKPECVCSFHNVYDASRYHGSSSCPKGARSDIVTQMKCSDCSKYSLNNNGPCINGGTLTCQGDEMVPEITCQCPPNYNGRFCENKIENFTRICDITSNTLGLPTCDSNLKDCVTFSRNRRYAYICRETHTSWESEGLPLCIDTENAMSSPASKEVSYSTSSNLQITTEITPLPVAVSSSASKEVSYSTSRSQQIAVMTTVQDAISSPVSKAVSYSSSSNLQITEMTTGTTVQGRVLSTHVKWAVNFALIYI</sequence>
<dbReference type="OrthoDB" id="6188462at2759"/>
<dbReference type="AlphaFoldDB" id="A0A8B8ECL6"/>
<dbReference type="RefSeq" id="XP_022337865.1">
    <property type="nucleotide sequence ID" value="XM_022482157.1"/>
</dbReference>
<dbReference type="KEGG" id="cvn:111133633"/>
<dbReference type="PROSITE" id="PS00022">
    <property type="entry name" value="EGF_1"/>
    <property type="match status" value="1"/>
</dbReference>
<gene>
    <name evidence="3" type="primary">LOC111133633</name>
</gene>
<evidence type="ECO:0000313" key="3">
    <source>
        <dbReference type="RefSeq" id="XP_022337865.1"/>
    </source>
</evidence>
<feature type="domain" description="EGF-like" evidence="1">
    <location>
        <begin position="81"/>
        <end position="92"/>
    </location>
</feature>